<feature type="active site" evidence="8">
    <location>
        <position position="163"/>
    </location>
</feature>
<dbReference type="CDD" id="cd01742">
    <property type="entry name" value="GATase1_GMP_Synthase"/>
    <property type="match status" value="1"/>
</dbReference>
<dbReference type="KEGG" id="ast:Asulf_00858"/>
<comment type="subunit">
    <text evidence="8">Heterodimer composed of a glutamine amidotransferase subunit (A) and a GMP-binding subunit (B).</text>
</comment>
<evidence type="ECO:0000313" key="10">
    <source>
        <dbReference type="EMBL" id="AGK60865.1"/>
    </source>
</evidence>
<dbReference type="EMBL" id="CP005290">
    <property type="protein sequence ID" value="AGK60865.1"/>
    <property type="molecule type" value="Genomic_DNA"/>
</dbReference>
<keyword evidence="3 8" id="KW-0547">Nucleotide-binding</keyword>
<dbReference type="SUPFAM" id="SSF52317">
    <property type="entry name" value="Class I glutamine amidotransferase-like"/>
    <property type="match status" value="1"/>
</dbReference>
<dbReference type="Proteomes" id="UP000013307">
    <property type="component" value="Chromosome"/>
</dbReference>
<dbReference type="GO" id="GO:0005829">
    <property type="term" value="C:cytosol"/>
    <property type="evidence" value="ECO:0007669"/>
    <property type="project" value="TreeGrafter"/>
</dbReference>
<dbReference type="HOGENOM" id="CLU_014340_1_4_2"/>
<dbReference type="NCBIfam" id="TIGR00888">
    <property type="entry name" value="guaA_Nterm"/>
    <property type="match status" value="1"/>
</dbReference>
<evidence type="ECO:0000256" key="2">
    <source>
        <dbReference type="ARBA" id="ARBA00022598"/>
    </source>
</evidence>
<comment type="pathway">
    <text evidence="8">Purine metabolism; GMP biosynthesis; GMP from XMP (L-Gln route): step 1/1.</text>
</comment>
<dbReference type="GO" id="GO:0003921">
    <property type="term" value="F:GMP synthase activity"/>
    <property type="evidence" value="ECO:0007669"/>
    <property type="project" value="TreeGrafter"/>
</dbReference>
<evidence type="ECO:0000256" key="5">
    <source>
        <dbReference type="ARBA" id="ARBA00022755"/>
    </source>
</evidence>
<feature type="active site" description="Nucleophile" evidence="8">
    <location>
        <position position="74"/>
    </location>
</feature>
<dbReference type="InterPro" id="IPR023686">
    <property type="entry name" value="GMP_synthase_A"/>
</dbReference>
<dbReference type="MEROPS" id="C26.A31"/>
<evidence type="ECO:0000256" key="1">
    <source>
        <dbReference type="ARBA" id="ARBA00002332"/>
    </source>
</evidence>
<dbReference type="RefSeq" id="WP_015590463.1">
    <property type="nucleotide sequence ID" value="NC_021169.1"/>
</dbReference>
<dbReference type="InterPro" id="IPR017926">
    <property type="entry name" value="GATASE"/>
</dbReference>
<keyword evidence="11" id="KW-1185">Reference proteome</keyword>
<feature type="active site" evidence="8">
    <location>
        <position position="161"/>
    </location>
</feature>
<keyword evidence="2 8" id="KW-0436">Ligase</keyword>
<evidence type="ECO:0000259" key="9">
    <source>
        <dbReference type="Pfam" id="PF00117"/>
    </source>
</evidence>
<accession>N0BKX7</accession>
<protein>
    <recommendedName>
        <fullName evidence="8">GMP synthase [glutamine-hydrolyzing] subunit A</fullName>
        <ecNumber evidence="8">6.3.5.2</ecNumber>
    </recommendedName>
    <alternativeName>
        <fullName evidence="8">Glutamine amidotransferase</fullName>
    </alternativeName>
</protein>
<evidence type="ECO:0000256" key="3">
    <source>
        <dbReference type="ARBA" id="ARBA00022741"/>
    </source>
</evidence>
<dbReference type="STRING" id="387631.Asulf_00858"/>
<reference evidence="10 11" key="1">
    <citation type="journal article" date="2013" name="Genome Announc.">
        <title>Complete Genome Sequence of the Thermophilic and Facultatively Chemolithoautotrophic Sulfate Reducer Archaeoglobus sulfaticallidus Strain PM70-1T.</title>
        <authorList>
            <person name="Stokke R."/>
            <person name="Hocking W.P."/>
            <person name="Steinsbu B.O."/>
            <person name="Steen I.H."/>
        </authorList>
    </citation>
    <scope>NUCLEOTIDE SEQUENCE [LARGE SCALE GENOMIC DNA]</scope>
    <source>
        <strain evidence="10">PM70-1</strain>
    </source>
</reference>
<dbReference type="Pfam" id="PF00117">
    <property type="entry name" value="GATase"/>
    <property type="match status" value="1"/>
</dbReference>
<dbReference type="OrthoDB" id="10772at2157"/>
<dbReference type="InterPro" id="IPR004739">
    <property type="entry name" value="GMP_synth_GATase"/>
</dbReference>
<feature type="domain" description="Glutamine amidotransferase" evidence="9">
    <location>
        <begin position="6"/>
        <end position="178"/>
    </location>
</feature>
<dbReference type="GeneID" id="15392499"/>
<dbReference type="eggNOG" id="arCOG00087">
    <property type="taxonomic scope" value="Archaea"/>
</dbReference>
<proteinExistence type="inferred from homology"/>
<keyword evidence="5 8" id="KW-0658">Purine biosynthesis</keyword>
<keyword evidence="4 8" id="KW-0332">GMP biosynthesis</keyword>
<organism evidence="10 11">
    <name type="scientific">Archaeoglobus sulfaticallidus PM70-1</name>
    <dbReference type="NCBI Taxonomy" id="387631"/>
    <lineage>
        <taxon>Archaea</taxon>
        <taxon>Methanobacteriati</taxon>
        <taxon>Methanobacteriota</taxon>
        <taxon>Archaeoglobi</taxon>
        <taxon>Archaeoglobales</taxon>
        <taxon>Archaeoglobaceae</taxon>
        <taxon>Archaeoglobus</taxon>
    </lineage>
</organism>
<dbReference type="FunFam" id="3.40.50.880:FF:000047">
    <property type="entry name" value="GMP synthase [glutamine-hydrolyzing] subunit A"/>
    <property type="match status" value="1"/>
</dbReference>
<comment type="catalytic activity">
    <reaction evidence="8">
        <text>XMP + L-glutamine + ATP + H2O = GMP + L-glutamate + AMP + diphosphate + 2 H(+)</text>
        <dbReference type="Rhea" id="RHEA:11680"/>
        <dbReference type="ChEBI" id="CHEBI:15377"/>
        <dbReference type="ChEBI" id="CHEBI:15378"/>
        <dbReference type="ChEBI" id="CHEBI:29985"/>
        <dbReference type="ChEBI" id="CHEBI:30616"/>
        <dbReference type="ChEBI" id="CHEBI:33019"/>
        <dbReference type="ChEBI" id="CHEBI:57464"/>
        <dbReference type="ChEBI" id="CHEBI:58115"/>
        <dbReference type="ChEBI" id="CHEBI:58359"/>
        <dbReference type="ChEBI" id="CHEBI:456215"/>
        <dbReference type="EC" id="6.3.5.2"/>
    </reaction>
</comment>
<dbReference type="PRINTS" id="PR00096">
    <property type="entry name" value="GATASE"/>
</dbReference>
<dbReference type="UniPathway" id="UPA00189">
    <property type="reaction ID" value="UER00296"/>
</dbReference>
<dbReference type="NCBIfam" id="NF001975">
    <property type="entry name" value="PRK00758.1"/>
    <property type="match status" value="1"/>
</dbReference>
<dbReference type="HAMAP" id="MF_01510">
    <property type="entry name" value="GMP_synthase_A"/>
    <property type="match status" value="1"/>
</dbReference>
<dbReference type="PANTHER" id="PTHR11922:SF2">
    <property type="entry name" value="GMP SYNTHASE [GLUTAMINE-HYDROLYZING]"/>
    <property type="match status" value="1"/>
</dbReference>
<evidence type="ECO:0000313" key="11">
    <source>
        <dbReference type="Proteomes" id="UP000013307"/>
    </source>
</evidence>
<dbReference type="PROSITE" id="PS51273">
    <property type="entry name" value="GATASE_TYPE_1"/>
    <property type="match status" value="1"/>
</dbReference>
<dbReference type="GO" id="GO:0005524">
    <property type="term" value="F:ATP binding"/>
    <property type="evidence" value="ECO:0007669"/>
    <property type="project" value="UniProtKB-KW"/>
</dbReference>
<dbReference type="PANTHER" id="PTHR11922">
    <property type="entry name" value="GMP SYNTHASE-RELATED"/>
    <property type="match status" value="1"/>
</dbReference>
<comment type="function">
    <text evidence="1 8">Catalyzes the synthesis of GMP from XMP.</text>
</comment>
<dbReference type="EC" id="6.3.5.2" evidence="8"/>
<keyword evidence="7 8" id="KW-0315">Glutamine amidotransferase</keyword>
<dbReference type="PRINTS" id="PR00097">
    <property type="entry name" value="ANTSNTHASEII"/>
</dbReference>
<evidence type="ECO:0000256" key="8">
    <source>
        <dbReference type="HAMAP-Rule" id="MF_01510"/>
    </source>
</evidence>
<sequence length="183" mass="20862">MVRIYVVYNYGQYNHLIHRTLRDLDVETKLIQNTTPAEELKDLDGLVIGGGPSIERAGNSFQYLELDIPILGICLGLHIIAEHFGGKVGKGNIGGYAEVEVNILQDDELFNEIPSRIKVWASHADEVKEIPEGFIHLAKSDICNYEAIRHPDKPIYGIQWHPEVYHSSYGEEIYRNFIEICRK</sequence>
<dbReference type="InterPro" id="IPR029062">
    <property type="entry name" value="Class_I_gatase-like"/>
</dbReference>
<evidence type="ECO:0000256" key="4">
    <source>
        <dbReference type="ARBA" id="ARBA00022749"/>
    </source>
</evidence>
<evidence type="ECO:0000256" key="6">
    <source>
        <dbReference type="ARBA" id="ARBA00022840"/>
    </source>
</evidence>
<evidence type="ECO:0000256" key="7">
    <source>
        <dbReference type="ARBA" id="ARBA00022962"/>
    </source>
</evidence>
<keyword evidence="6 8" id="KW-0067">ATP-binding</keyword>
<dbReference type="AlphaFoldDB" id="N0BKX7"/>
<dbReference type="Gene3D" id="3.40.50.880">
    <property type="match status" value="1"/>
</dbReference>
<gene>
    <name evidence="8" type="primary">guaAA</name>
    <name evidence="10" type="ORF">Asulf_00858</name>
</gene>
<name>N0BKX7_9EURY</name>